<accession>Q8EVF9</accession>
<keyword evidence="1" id="KW-0812">Transmembrane</keyword>
<dbReference type="RefSeq" id="WP_011077427.1">
    <property type="nucleotide sequence ID" value="NC_004432.1"/>
</dbReference>
<evidence type="ECO:0000313" key="3">
    <source>
        <dbReference type="Proteomes" id="UP000002522"/>
    </source>
</evidence>
<evidence type="ECO:0000256" key="1">
    <source>
        <dbReference type="SAM" id="Phobius"/>
    </source>
</evidence>
<gene>
    <name evidence="2" type="ordered locus">MYPE6050</name>
</gene>
<dbReference type="Proteomes" id="UP000002522">
    <property type="component" value="Chromosome"/>
</dbReference>
<organism evidence="2 3">
    <name type="scientific">Malacoplasma penetrans (strain HF-2)</name>
    <name type="common">Mycoplasma penetrans</name>
    <dbReference type="NCBI Taxonomy" id="272633"/>
    <lineage>
        <taxon>Bacteria</taxon>
        <taxon>Bacillati</taxon>
        <taxon>Mycoplasmatota</taxon>
        <taxon>Mycoplasmoidales</taxon>
        <taxon>Mycoplasmoidaceae</taxon>
        <taxon>Malacoplasma</taxon>
    </lineage>
</organism>
<dbReference type="InParanoid" id="Q8EVF9"/>
<dbReference type="HOGENOM" id="CLU_025927_0_0_14"/>
<keyword evidence="3" id="KW-1185">Reference proteome</keyword>
<dbReference type="EMBL" id="BA000026">
    <property type="protein sequence ID" value="BAC44395.1"/>
    <property type="molecule type" value="Genomic_DNA"/>
</dbReference>
<dbReference type="KEGG" id="mpe:MYPE6050"/>
<feature type="transmembrane region" description="Helical" evidence="1">
    <location>
        <begin position="590"/>
        <end position="613"/>
    </location>
</feature>
<proteinExistence type="predicted"/>
<name>Q8EVF9_MALP2</name>
<dbReference type="STRING" id="272633.gene:10731722"/>
<reference evidence="2 3" key="1">
    <citation type="journal article" date="2002" name="Nucleic Acids Res.">
        <title>The complete genomic sequence of Mycoplasma penetrans, an intracellular bacterial pathogen in humans.</title>
        <authorList>
            <person name="Sasaki Y."/>
            <person name="Ishikawa J."/>
            <person name="Yamashita A."/>
            <person name="Oshima K."/>
            <person name="Kenri T."/>
            <person name="Furuya K."/>
            <person name="Yoshino C."/>
            <person name="Horino A."/>
            <person name="Shiba T."/>
            <person name="Sasaki T."/>
            <person name="Hattori M."/>
        </authorList>
    </citation>
    <scope>NUCLEOTIDE SEQUENCE [LARGE SCALE GENOMIC DNA]</scope>
    <source>
        <strain evidence="2 3">HF-2</strain>
    </source>
</reference>
<keyword evidence="1" id="KW-1133">Transmembrane helix</keyword>
<keyword evidence="1" id="KW-0472">Membrane</keyword>
<evidence type="ECO:0000313" key="2">
    <source>
        <dbReference type="EMBL" id="BAC44395.1"/>
    </source>
</evidence>
<protein>
    <submittedName>
        <fullName evidence="2">Predicted integral membrane protein</fullName>
    </submittedName>
</protein>
<sequence length="634" mass="74189">MKISSLKWIGLSSFSLAIITLTPQLFLTAVKNENFNYDKSTLNSNSLKNTKATNSTEKWIEEIKKPVNNTNIQLVFTRDVTLVYQQSLIFTNYWIEEDNFKNATTSDSNTEPRIVWLANQTDVNNKKWNFDFYNLSPASSKVKLITNTNFNNGPDLKYSNWIDDQMLDELVSYYTTKISSSVKFDLWVSDINIEDLWKGDNSVSFYNFLKYVNKINIISDGNYQTIFFAQYFQDRTNESNYKQLTSTEASNLIKQYQTDTNNSLYSKFQNTKIYDFLLASDFITMFNVESYSNSPYYLLGNNSVFYDVYPIDYDYYNMGKTFFGSDATKFNSFINRYQSFFNFSSIHSITDFFERNAISYSSSKKNIIWIGDSLITDPSEMYSQRQEELQALTTAMLKKYKPSEYNWIIKHHPRYSVSDQEALIDYIFPNNFNPITFKSFPWEVFLSWDNYQQQTNQNYIPFFDKDLVSSFYLRTSLVGLQYSSTVIETTYFYLTNTHKWNQSLAYETVNASNFPVPATFNVVRPTQSYDYLPLQTLSNNLKRIEESHEPFYQLNVFPNYKQDIISIKDFANNLGVSYKYPIKEDNTIKIILGVLVPSVIIILIAITTSIVLVRKRKQKNKKSNINKIEEITSN</sequence>
<dbReference type="AlphaFoldDB" id="Q8EVF9"/>